<evidence type="ECO:0000313" key="2">
    <source>
        <dbReference type="Proteomes" id="UP000822688"/>
    </source>
</evidence>
<dbReference type="Proteomes" id="UP000822688">
    <property type="component" value="Chromosome 1"/>
</dbReference>
<sequence>MIDMPRRRRPPALSISNDAYMRNQWPALSRLSIPELHAHLWLRCERNCGSSWCRSLFLVGCGAMPRSCSCSYSCFLRVSLHHSCLISASCDFCLCYSPFAGGPVLMTVGLSSATVVLSSRPHLLSFCNSLHFTLITSSEEFTVLDRR</sequence>
<dbReference type="EMBL" id="CM026421">
    <property type="protein sequence ID" value="KAG0590352.1"/>
    <property type="molecule type" value="Genomic_DNA"/>
</dbReference>
<organism evidence="1 2">
    <name type="scientific">Ceratodon purpureus</name>
    <name type="common">Fire moss</name>
    <name type="synonym">Dicranum purpureum</name>
    <dbReference type="NCBI Taxonomy" id="3225"/>
    <lineage>
        <taxon>Eukaryota</taxon>
        <taxon>Viridiplantae</taxon>
        <taxon>Streptophyta</taxon>
        <taxon>Embryophyta</taxon>
        <taxon>Bryophyta</taxon>
        <taxon>Bryophytina</taxon>
        <taxon>Bryopsida</taxon>
        <taxon>Dicranidae</taxon>
        <taxon>Pseudoditrichales</taxon>
        <taxon>Ditrichaceae</taxon>
        <taxon>Ceratodon</taxon>
    </lineage>
</organism>
<evidence type="ECO:0000313" key="1">
    <source>
        <dbReference type="EMBL" id="KAG0590352.1"/>
    </source>
</evidence>
<protein>
    <submittedName>
        <fullName evidence="1">Uncharacterized protein</fullName>
    </submittedName>
</protein>
<gene>
    <name evidence="1" type="ORF">KC19_1G092500</name>
</gene>
<comment type="caution">
    <text evidence="1">The sequence shown here is derived from an EMBL/GenBank/DDBJ whole genome shotgun (WGS) entry which is preliminary data.</text>
</comment>
<reference evidence="1" key="1">
    <citation type="submission" date="2020-06" db="EMBL/GenBank/DDBJ databases">
        <title>WGS assembly of Ceratodon purpureus strain R40.</title>
        <authorList>
            <person name="Carey S.B."/>
            <person name="Jenkins J."/>
            <person name="Shu S."/>
            <person name="Lovell J.T."/>
            <person name="Sreedasyam A."/>
            <person name="Maumus F."/>
            <person name="Tiley G.P."/>
            <person name="Fernandez-Pozo N."/>
            <person name="Barry K."/>
            <person name="Chen C."/>
            <person name="Wang M."/>
            <person name="Lipzen A."/>
            <person name="Daum C."/>
            <person name="Saski C.A."/>
            <person name="Payton A.C."/>
            <person name="Mcbreen J.C."/>
            <person name="Conrad R.E."/>
            <person name="Kollar L.M."/>
            <person name="Olsson S."/>
            <person name="Huttunen S."/>
            <person name="Landis J.B."/>
            <person name="Wickett N.J."/>
            <person name="Johnson M.G."/>
            <person name="Rensing S.A."/>
            <person name="Grimwood J."/>
            <person name="Schmutz J."/>
            <person name="Mcdaniel S.F."/>
        </authorList>
    </citation>
    <scope>NUCLEOTIDE SEQUENCE</scope>
    <source>
        <strain evidence="1">R40</strain>
    </source>
</reference>
<keyword evidence="2" id="KW-1185">Reference proteome</keyword>
<proteinExistence type="predicted"/>
<dbReference type="AlphaFoldDB" id="A0A8T0J546"/>
<name>A0A8T0J546_CERPU</name>
<accession>A0A8T0J546</accession>